<organism evidence="6 7">
    <name type="scientific">Dermatophagoides pteronyssinus</name>
    <name type="common">European house dust mite</name>
    <dbReference type="NCBI Taxonomy" id="6956"/>
    <lineage>
        <taxon>Eukaryota</taxon>
        <taxon>Metazoa</taxon>
        <taxon>Ecdysozoa</taxon>
        <taxon>Arthropoda</taxon>
        <taxon>Chelicerata</taxon>
        <taxon>Arachnida</taxon>
        <taxon>Acari</taxon>
        <taxon>Acariformes</taxon>
        <taxon>Sarcoptiformes</taxon>
        <taxon>Astigmata</taxon>
        <taxon>Psoroptidia</taxon>
        <taxon>Analgoidea</taxon>
        <taxon>Pyroglyphidae</taxon>
        <taxon>Dermatophagoidinae</taxon>
        <taxon>Dermatophagoides</taxon>
    </lineage>
</organism>
<feature type="coiled-coil region" evidence="2">
    <location>
        <begin position="257"/>
        <end position="284"/>
    </location>
</feature>
<proteinExistence type="inferred from homology"/>
<dbReference type="HAMAP" id="MF_00795">
    <property type="entry name" value="CutC"/>
    <property type="match status" value="1"/>
</dbReference>
<feature type="domain" description="FF" evidence="5">
    <location>
        <begin position="597"/>
        <end position="653"/>
    </location>
</feature>
<dbReference type="InterPro" id="IPR005627">
    <property type="entry name" value="CutC-like"/>
</dbReference>
<dbReference type="PROSITE" id="PS50020">
    <property type="entry name" value="WW_DOMAIN_2"/>
    <property type="match status" value="3"/>
</dbReference>
<feature type="compositionally biased region" description="Basic and acidic residues" evidence="3">
    <location>
        <begin position="364"/>
        <end position="382"/>
    </location>
</feature>
<name>A0ABQ8J2N5_DERPT</name>
<dbReference type="Pfam" id="PF23517">
    <property type="entry name" value="WW_TCERG1"/>
    <property type="match status" value="1"/>
</dbReference>
<sequence>MNQPMMIAINQTKKYYVCLFGGEAIEGANAPSQYCVDIDFRFIHRCQYSWNFSFFNAFCSIVVEIFFQTEEKMIQNESSETWIETKTENGKCYYYNAKTRETTWTKPDNATILTQEQFLQNLLANSQQQQQLNQNDKDKQQSTPKPMMPNPLWPPPIGLAAPGLMASNRFPPPFGIPPMHPAGFPFVGAPPLTNPWLNPSLLQHTGVDPLKQQLVLKIDTELRSQAAEWIEYKTPDGRAYYYHSKTQKSVWEKPEILNKFEEALEELKKNEAAKQNENKSEVRTTTLAKTANDSGDTNIADQQQQQPPQPKKEEVKDKSKPVSSTPITGTPWCVVWTGDNRVFFYNPSSKTSLWDCPPELKNRPEIAELTKNPPTKDKDKELSLSSSSSQNTIVTGNKRSLDEQSNGHHSQPKEEESNKKSRLADKPDKSGGGGGDKEKKDGGDNNGKNEAESMAEKQRETLPIAERIEMFKAMLLEKEVSAFSTWEKELHKIVFDQRYLLLTSKERKQVFEQFIKERAEEERKEKRQRQKLYREQYRQLLEQANLSTRATYLEFSHKYGKDSRFKNIEKSRDRESLFSEFLVELKRKERDEKEKQREKAKANFLELLKEQQNHINGTTTWSEVKEKIRNDSRYKAIESSSMKEIIFKEFITRLDKNLSNVNEEISESLKEKEKQERIEASLREREKEVHRELAAHFRERDKERENHLHQENVESFNALLIDLIRSPSVNWREAKRILKKDHRWELVEMLSRDEMEQLFDKHLANLIKKKREKFHQMLDELKDLNLSTTWKEIRRQIKDDSRYLKFSTSDRKCEREYYEYIKERLMVAKNNFKQLLQETKLLTYKTKQLIEESEQHLQDIINVLQNDKRYLILDDFADDRRQILINYITVKGGAKRIELCSALKEGGLTPSLGFLKFVKQQFSKELLIVFPMIRPRGGDFNYSAEELKIMANDIECMRENGYADGFVFGCLQSDGTVDLEANRFLLEKAKPLPCTFHRAFDMVADWEKSLEDIIHLGFKRILTSGRAATAIDGLEQIQKLIELADGRIIIMPGSGINVENLAQILRTTKAQEYHCSASRIQQSKMIYRNEQIQMGKSNESNEFELKICDSILVKRMIEIASKANTIRCTTFGNASFGINCPTGQLVSNPFAIDHGSPDFFAFDCRSLAVISNAIT</sequence>
<feature type="domain" description="WW" evidence="4">
    <location>
        <begin position="76"/>
        <end position="109"/>
    </location>
</feature>
<feature type="domain" description="FF" evidence="5">
    <location>
        <begin position="464"/>
        <end position="517"/>
    </location>
</feature>
<evidence type="ECO:0000256" key="3">
    <source>
        <dbReference type="SAM" id="MobiDB-lite"/>
    </source>
</evidence>
<dbReference type="Pfam" id="PF03932">
    <property type="entry name" value="CutC"/>
    <property type="match status" value="1"/>
</dbReference>
<dbReference type="Proteomes" id="UP000887458">
    <property type="component" value="Unassembled WGS sequence"/>
</dbReference>
<feature type="compositionally biased region" description="Basic and acidic residues" evidence="3">
    <location>
        <begin position="310"/>
        <end position="320"/>
    </location>
</feature>
<dbReference type="PANTHER" id="PTHR15377">
    <property type="entry name" value="TRANSCRIPTION ELONGATION REGULATOR 1"/>
    <property type="match status" value="1"/>
</dbReference>
<feature type="domain" description="FF" evidence="5">
    <location>
        <begin position="683"/>
        <end position="765"/>
    </location>
</feature>
<dbReference type="SMART" id="SM00441">
    <property type="entry name" value="FF"/>
    <property type="match status" value="6"/>
</dbReference>
<accession>A0ABQ8J2N5</accession>
<dbReference type="PROSITE" id="PS01159">
    <property type="entry name" value="WW_DOMAIN_1"/>
    <property type="match status" value="1"/>
</dbReference>
<dbReference type="InterPro" id="IPR045148">
    <property type="entry name" value="TCRG1-like"/>
</dbReference>
<dbReference type="InterPro" id="IPR036020">
    <property type="entry name" value="WW_dom_sf"/>
</dbReference>
<feature type="domain" description="FF" evidence="5">
    <location>
        <begin position="530"/>
        <end position="584"/>
    </location>
</feature>
<evidence type="ECO:0000256" key="2">
    <source>
        <dbReference type="SAM" id="Coils"/>
    </source>
</evidence>
<evidence type="ECO:0000313" key="7">
    <source>
        <dbReference type="Proteomes" id="UP000887458"/>
    </source>
</evidence>
<feature type="coiled-coil region" evidence="2">
    <location>
        <begin position="651"/>
        <end position="678"/>
    </location>
</feature>
<reference evidence="6 7" key="1">
    <citation type="journal article" date="2018" name="J. Allergy Clin. Immunol.">
        <title>High-quality assembly of Dermatophagoides pteronyssinus genome and transcriptome reveals a wide range of novel allergens.</title>
        <authorList>
            <person name="Liu X.Y."/>
            <person name="Yang K.Y."/>
            <person name="Wang M.Q."/>
            <person name="Kwok J.S."/>
            <person name="Zeng X."/>
            <person name="Yang Z."/>
            <person name="Xiao X.J."/>
            <person name="Lau C.P."/>
            <person name="Li Y."/>
            <person name="Huang Z.M."/>
            <person name="Ba J.G."/>
            <person name="Yim A.K."/>
            <person name="Ouyang C.Y."/>
            <person name="Ngai S.M."/>
            <person name="Chan T.F."/>
            <person name="Leung E.L."/>
            <person name="Liu L."/>
            <person name="Liu Z.G."/>
            <person name="Tsui S.K."/>
        </authorList>
    </citation>
    <scope>NUCLEOTIDE SEQUENCE [LARGE SCALE GENOMIC DNA]</scope>
    <source>
        <strain evidence="6">Derp</strain>
    </source>
</reference>
<dbReference type="CDD" id="cd00201">
    <property type="entry name" value="WW"/>
    <property type="match status" value="3"/>
</dbReference>
<dbReference type="InterPro" id="IPR036822">
    <property type="entry name" value="CutC-like_dom_sf"/>
</dbReference>
<feature type="domain" description="WW" evidence="4">
    <location>
        <begin position="223"/>
        <end position="256"/>
    </location>
</feature>
<dbReference type="SUPFAM" id="SSF51045">
    <property type="entry name" value="WW domain"/>
    <property type="match status" value="3"/>
</dbReference>
<dbReference type="PROSITE" id="PS51676">
    <property type="entry name" value="FF"/>
    <property type="match status" value="5"/>
</dbReference>
<evidence type="ECO:0000259" key="5">
    <source>
        <dbReference type="PROSITE" id="PS51676"/>
    </source>
</evidence>
<feature type="region of interest" description="Disordered" evidence="3">
    <location>
        <begin position="128"/>
        <end position="152"/>
    </location>
</feature>
<feature type="coiled-coil region" evidence="2">
    <location>
        <begin position="583"/>
        <end position="610"/>
    </location>
</feature>
<feature type="domain" description="FF" evidence="5">
    <location>
        <begin position="767"/>
        <end position="823"/>
    </location>
</feature>
<feature type="compositionally biased region" description="Polar residues" evidence="3">
    <location>
        <begin position="291"/>
        <end position="301"/>
    </location>
</feature>
<keyword evidence="7" id="KW-1185">Reference proteome</keyword>
<dbReference type="PANTHER" id="PTHR15377:SF3">
    <property type="entry name" value="WW DOMAIN-CONTAINING PROTEIN"/>
    <property type="match status" value="1"/>
</dbReference>
<dbReference type="SUPFAM" id="SSF81698">
    <property type="entry name" value="FF domain"/>
    <property type="match status" value="5"/>
</dbReference>
<feature type="compositionally biased region" description="Basic and acidic residues" evidence="3">
    <location>
        <begin position="399"/>
        <end position="461"/>
    </location>
</feature>
<evidence type="ECO:0000313" key="6">
    <source>
        <dbReference type="EMBL" id="KAH9416833.1"/>
    </source>
</evidence>
<dbReference type="InterPro" id="IPR002713">
    <property type="entry name" value="FF_domain"/>
</dbReference>
<comment type="caution">
    <text evidence="6">The sequence shown here is derived from an EMBL/GenBank/DDBJ whole genome shotgun (WGS) entry which is preliminary data.</text>
</comment>
<protein>
    <submittedName>
        <fullName evidence="6">Transcription elongation regulator</fullName>
    </submittedName>
</protein>
<gene>
    <name evidence="6" type="primary">TCERG1</name>
    <name evidence="6" type="ORF">DERP_011948</name>
</gene>
<keyword evidence="1" id="KW-0677">Repeat</keyword>
<feature type="coiled-coil region" evidence="2">
    <location>
        <begin position="516"/>
        <end position="543"/>
    </location>
</feature>
<reference evidence="6 7" key="2">
    <citation type="journal article" date="2022" name="Mol. Biol. Evol.">
        <title>Comparative Genomics Reveals Insights into the Divergent Evolution of Astigmatic Mites and Household Pest Adaptations.</title>
        <authorList>
            <person name="Xiong Q."/>
            <person name="Wan A.T."/>
            <person name="Liu X."/>
            <person name="Fung C.S."/>
            <person name="Xiao X."/>
            <person name="Malainual N."/>
            <person name="Hou J."/>
            <person name="Wang L."/>
            <person name="Wang M."/>
            <person name="Yang K.Y."/>
            <person name="Cui Y."/>
            <person name="Leung E.L."/>
            <person name="Nong W."/>
            <person name="Shin S.K."/>
            <person name="Au S.W."/>
            <person name="Jeong K.Y."/>
            <person name="Chew F.T."/>
            <person name="Hui J.H."/>
            <person name="Leung T.F."/>
            <person name="Tungtrongchitr A."/>
            <person name="Zhong N."/>
            <person name="Liu Z."/>
            <person name="Tsui S.K."/>
        </authorList>
    </citation>
    <scope>NUCLEOTIDE SEQUENCE [LARGE SCALE GENOMIC DNA]</scope>
    <source>
        <strain evidence="6">Derp</strain>
    </source>
</reference>
<dbReference type="Gene3D" id="2.20.70.10">
    <property type="match status" value="3"/>
</dbReference>
<dbReference type="SMART" id="SM00456">
    <property type="entry name" value="WW"/>
    <property type="match status" value="3"/>
</dbReference>
<evidence type="ECO:0000259" key="4">
    <source>
        <dbReference type="PROSITE" id="PS50020"/>
    </source>
</evidence>
<evidence type="ECO:0000256" key="1">
    <source>
        <dbReference type="ARBA" id="ARBA00022737"/>
    </source>
</evidence>
<feature type="region of interest" description="Disordered" evidence="3">
    <location>
        <begin position="364"/>
        <end position="461"/>
    </location>
</feature>
<feature type="region of interest" description="Disordered" evidence="3">
    <location>
        <begin position="291"/>
        <end position="331"/>
    </location>
</feature>
<dbReference type="SUPFAM" id="SSF110395">
    <property type="entry name" value="CutC-like"/>
    <property type="match status" value="1"/>
</dbReference>
<keyword evidence="2" id="KW-0175">Coiled coil</keyword>
<feature type="domain" description="WW" evidence="4">
    <location>
        <begin position="326"/>
        <end position="359"/>
    </location>
</feature>
<dbReference type="EMBL" id="NJHN03000086">
    <property type="protein sequence ID" value="KAH9416833.1"/>
    <property type="molecule type" value="Genomic_DNA"/>
</dbReference>
<dbReference type="InterPro" id="IPR036517">
    <property type="entry name" value="FF_domain_sf"/>
</dbReference>
<dbReference type="Pfam" id="PF01846">
    <property type="entry name" value="FF"/>
    <property type="match status" value="6"/>
</dbReference>
<dbReference type="Pfam" id="PF00397">
    <property type="entry name" value="WW"/>
    <property type="match status" value="2"/>
</dbReference>
<dbReference type="Gene3D" id="1.10.10.440">
    <property type="entry name" value="FF domain"/>
    <property type="match status" value="6"/>
</dbReference>
<dbReference type="InterPro" id="IPR001202">
    <property type="entry name" value="WW_dom"/>
</dbReference>
<dbReference type="Gene3D" id="3.20.20.380">
    <property type="entry name" value="Copper homeostasis (CutC) domain"/>
    <property type="match status" value="1"/>
</dbReference>
<dbReference type="InterPro" id="IPR057565">
    <property type="entry name" value="WW_TCRG1_3rd"/>
</dbReference>